<name>A0ABV0IYE6_9NEIS</name>
<gene>
    <name evidence="1" type="ORF">ABI908_19560</name>
</gene>
<dbReference type="SUPFAM" id="SSF55729">
    <property type="entry name" value="Acyl-CoA N-acyltransferases (Nat)"/>
    <property type="match status" value="1"/>
</dbReference>
<evidence type="ECO:0000313" key="2">
    <source>
        <dbReference type="Proteomes" id="UP001462502"/>
    </source>
</evidence>
<proteinExistence type="predicted"/>
<evidence type="ECO:0000313" key="1">
    <source>
        <dbReference type="EMBL" id="MEO9386300.1"/>
    </source>
</evidence>
<comment type="caution">
    <text evidence="1">The sequence shown here is derived from an EMBL/GenBank/DDBJ whole genome shotgun (WGS) entry which is preliminary data.</text>
</comment>
<dbReference type="EMBL" id="JBDXMI010000001">
    <property type="protein sequence ID" value="MEO9386300.1"/>
    <property type="molecule type" value="Genomic_DNA"/>
</dbReference>
<accession>A0ABV0IYE6</accession>
<keyword evidence="2" id="KW-1185">Reference proteome</keyword>
<dbReference type="Gene3D" id="3.40.630.30">
    <property type="match status" value="1"/>
</dbReference>
<organism evidence="1 2">
    <name type="scientific">Chromobacterium phragmitis</name>
    <dbReference type="NCBI Taxonomy" id="2202141"/>
    <lineage>
        <taxon>Bacteria</taxon>
        <taxon>Pseudomonadati</taxon>
        <taxon>Pseudomonadota</taxon>
        <taxon>Betaproteobacteria</taxon>
        <taxon>Neisseriales</taxon>
        <taxon>Chromobacteriaceae</taxon>
        <taxon>Chromobacterium</taxon>
    </lineage>
</organism>
<sequence>MPACRARLGHIVLYSHARPRAMPDFNAFTSTFIDRRSATQQRLRDEQQALFAILIEREQEFGFNPDIVVEYPEPLDALLADPAAYLDARIRATESARGRPFARAAILTTYSDILGGPLVVAGYREEAIDMPAGPDNTRWYARGLQEEGAGVFYLEAVNEMDEKIQPSFVFKLNGAQGELIAGMSGSVWEQNGERCAYIATVVARDDAPAGAGSQVAAAVWAYLREQGVARVNLGTQTADRFYELQGFRVIHTIVPRLRYRTGADGNRVWHDLVIMRKDL</sequence>
<evidence type="ECO:0008006" key="3">
    <source>
        <dbReference type="Google" id="ProtNLM"/>
    </source>
</evidence>
<dbReference type="InterPro" id="IPR016181">
    <property type="entry name" value="Acyl_CoA_acyltransferase"/>
</dbReference>
<reference evidence="1 2" key="1">
    <citation type="submission" date="2024-05" db="EMBL/GenBank/DDBJ databases">
        <authorList>
            <person name="De Oliveira J.P."/>
            <person name="Noriler S.A."/>
            <person name="De Oliveira A.G."/>
            <person name="Sipoli D.S."/>
        </authorList>
    </citation>
    <scope>NUCLEOTIDE SEQUENCE [LARGE SCALE GENOMIC DNA]</scope>
    <source>
        <strain evidence="1 2">LABIM192</strain>
    </source>
</reference>
<dbReference type="Proteomes" id="UP001462502">
    <property type="component" value="Unassembled WGS sequence"/>
</dbReference>
<protein>
    <recommendedName>
        <fullName evidence="3">N-acetyltransferase domain-containing protein</fullName>
    </recommendedName>
</protein>
<dbReference type="RefSeq" id="WP_347935609.1">
    <property type="nucleotide sequence ID" value="NZ_CP158160.1"/>
</dbReference>